<protein>
    <recommendedName>
        <fullName evidence="4 10">Glutamine--fructose-6-phosphate aminotransferase [isomerizing]</fullName>
        <ecNumber evidence="3 10">2.6.1.16</ecNumber>
    </recommendedName>
    <alternativeName>
        <fullName evidence="10">D-fructose-6-phosphate amidotransferase</fullName>
    </alternativeName>
    <alternativeName>
        <fullName evidence="10">GFAT</fullName>
    </alternativeName>
    <alternativeName>
        <fullName evidence="10">Glucosamine-6-phosphate synthase</fullName>
    </alternativeName>
    <alternativeName>
        <fullName evidence="10">Hexosephosphate aminotransferase</fullName>
    </alternativeName>
    <alternativeName>
        <fullName evidence="10">L-glutamine--D-fructose-6-phosphate amidotransferase</fullName>
    </alternativeName>
</protein>
<evidence type="ECO:0000256" key="9">
    <source>
        <dbReference type="ARBA" id="ARBA00022962"/>
    </source>
</evidence>
<dbReference type="FunFam" id="3.60.20.10:FF:000006">
    <property type="entry name" value="Glutamine--fructose-6-phosphate aminotransferase [isomerizing]"/>
    <property type="match status" value="1"/>
</dbReference>
<evidence type="ECO:0000256" key="3">
    <source>
        <dbReference type="ARBA" id="ARBA00012916"/>
    </source>
</evidence>
<dbReference type="CDD" id="cd05008">
    <property type="entry name" value="SIS_GlmS_GlmD_1"/>
    <property type="match status" value="1"/>
</dbReference>
<comment type="subunit">
    <text evidence="10">Homodimer.</text>
</comment>
<feature type="active site" description="For Fru-6P isomerization activity" evidence="10">
    <location>
        <position position="611"/>
    </location>
</feature>
<keyword evidence="7 10" id="KW-0808">Transferase</keyword>
<dbReference type="InterPro" id="IPR001347">
    <property type="entry name" value="SIS_dom"/>
</dbReference>
<organism evidence="13 14">
    <name type="scientific">Candidatus Harrisonbacteria bacterium CG10_big_fil_rev_8_21_14_0_10_45_28</name>
    <dbReference type="NCBI Taxonomy" id="1974586"/>
    <lineage>
        <taxon>Bacteria</taxon>
        <taxon>Candidatus Harrisoniibacteriota</taxon>
    </lineage>
</organism>
<gene>
    <name evidence="10 13" type="primary">glmS</name>
    <name evidence="13" type="ORF">COU10_03630</name>
</gene>
<dbReference type="Gene3D" id="3.60.20.10">
    <property type="entry name" value="Glutamine Phosphoribosylpyrophosphate, subunit 1, domain 1"/>
    <property type="match status" value="1"/>
</dbReference>
<feature type="initiator methionine" description="Removed" evidence="10">
    <location>
        <position position="1"/>
    </location>
</feature>
<dbReference type="InterPro" id="IPR047084">
    <property type="entry name" value="GFAT_N"/>
</dbReference>
<dbReference type="Proteomes" id="UP000230903">
    <property type="component" value="Unassembled WGS sequence"/>
</dbReference>
<dbReference type="PROSITE" id="PS51278">
    <property type="entry name" value="GATASE_TYPE_2"/>
    <property type="match status" value="1"/>
</dbReference>
<dbReference type="GO" id="GO:0004360">
    <property type="term" value="F:glutamine-fructose-6-phosphate transaminase (isomerizing) activity"/>
    <property type="evidence" value="ECO:0007669"/>
    <property type="project" value="UniProtKB-UniRule"/>
</dbReference>
<dbReference type="InterPro" id="IPR017932">
    <property type="entry name" value="GATase_2_dom"/>
</dbReference>
<name>A0A2H0UML6_9BACT</name>
<dbReference type="EMBL" id="PFBC01000055">
    <property type="protein sequence ID" value="PIR87633.1"/>
    <property type="molecule type" value="Genomic_DNA"/>
</dbReference>
<keyword evidence="6 10" id="KW-0032">Aminotransferase</keyword>
<dbReference type="GO" id="GO:0006002">
    <property type="term" value="P:fructose 6-phosphate metabolic process"/>
    <property type="evidence" value="ECO:0007669"/>
    <property type="project" value="TreeGrafter"/>
</dbReference>
<comment type="function">
    <text evidence="10">Catalyzes the first step in hexosamine metabolism, converting fructose-6P into glucosamine-6P using glutamine as a nitrogen source.</text>
</comment>
<keyword evidence="9" id="KW-0315">Glutamine amidotransferase</keyword>
<keyword evidence="8" id="KW-0677">Repeat</keyword>
<dbReference type="Gene3D" id="3.40.50.10490">
    <property type="entry name" value="Glucose-6-phosphate isomerase like protein, domain 1"/>
    <property type="match status" value="2"/>
</dbReference>
<dbReference type="GO" id="GO:0006487">
    <property type="term" value="P:protein N-linked glycosylation"/>
    <property type="evidence" value="ECO:0007669"/>
    <property type="project" value="TreeGrafter"/>
</dbReference>
<dbReference type="HAMAP" id="MF_00164">
    <property type="entry name" value="GlmS"/>
    <property type="match status" value="1"/>
</dbReference>
<feature type="active site" description="Nucleophile; for GATase activity" evidence="10">
    <location>
        <position position="2"/>
    </location>
</feature>
<evidence type="ECO:0000259" key="12">
    <source>
        <dbReference type="PROSITE" id="PS51464"/>
    </source>
</evidence>
<dbReference type="GO" id="GO:0005829">
    <property type="term" value="C:cytosol"/>
    <property type="evidence" value="ECO:0007669"/>
    <property type="project" value="TreeGrafter"/>
</dbReference>
<evidence type="ECO:0000256" key="2">
    <source>
        <dbReference type="ARBA" id="ARBA00004496"/>
    </source>
</evidence>
<dbReference type="FunFam" id="3.40.50.10490:FF:000001">
    <property type="entry name" value="Glutamine--fructose-6-phosphate aminotransferase [isomerizing]"/>
    <property type="match status" value="1"/>
</dbReference>
<evidence type="ECO:0000256" key="4">
    <source>
        <dbReference type="ARBA" id="ARBA00016090"/>
    </source>
</evidence>
<dbReference type="InterPro" id="IPR005855">
    <property type="entry name" value="GFAT"/>
</dbReference>
<comment type="caution">
    <text evidence="13">The sequence shown here is derived from an EMBL/GenBank/DDBJ whole genome shotgun (WGS) entry which is preliminary data.</text>
</comment>
<dbReference type="Pfam" id="PF01380">
    <property type="entry name" value="SIS"/>
    <property type="match status" value="2"/>
</dbReference>
<evidence type="ECO:0000256" key="1">
    <source>
        <dbReference type="ARBA" id="ARBA00001031"/>
    </source>
</evidence>
<evidence type="ECO:0000313" key="14">
    <source>
        <dbReference type="Proteomes" id="UP000230903"/>
    </source>
</evidence>
<dbReference type="InterPro" id="IPR046348">
    <property type="entry name" value="SIS_dom_sf"/>
</dbReference>
<dbReference type="Pfam" id="PF13522">
    <property type="entry name" value="GATase_6"/>
    <property type="match status" value="1"/>
</dbReference>
<dbReference type="GO" id="GO:0005975">
    <property type="term" value="P:carbohydrate metabolic process"/>
    <property type="evidence" value="ECO:0007669"/>
    <property type="project" value="UniProtKB-UniRule"/>
</dbReference>
<dbReference type="PANTHER" id="PTHR10937:SF0">
    <property type="entry name" value="GLUTAMINE--FRUCTOSE-6-PHOSPHATE TRANSAMINASE (ISOMERIZING)"/>
    <property type="match status" value="1"/>
</dbReference>
<dbReference type="InterPro" id="IPR029055">
    <property type="entry name" value="Ntn_hydrolases_N"/>
</dbReference>
<evidence type="ECO:0000256" key="6">
    <source>
        <dbReference type="ARBA" id="ARBA00022576"/>
    </source>
</evidence>
<evidence type="ECO:0000256" key="5">
    <source>
        <dbReference type="ARBA" id="ARBA00022490"/>
    </source>
</evidence>
<feature type="domain" description="SIS" evidence="12">
    <location>
        <begin position="294"/>
        <end position="433"/>
    </location>
</feature>
<dbReference type="PANTHER" id="PTHR10937">
    <property type="entry name" value="GLUCOSAMINE--FRUCTOSE-6-PHOSPHATE AMINOTRANSFERASE, ISOMERIZING"/>
    <property type="match status" value="1"/>
</dbReference>
<dbReference type="PROSITE" id="PS51464">
    <property type="entry name" value="SIS"/>
    <property type="match status" value="2"/>
</dbReference>
<dbReference type="InterPro" id="IPR035490">
    <property type="entry name" value="GlmS/FrlB_SIS"/>
</dbReference>
<comment type="catalytic activity">
    <reaction evidence="1 10">
        <text>D-fructose 6-phosphate + L-glutamine = D-glucosamine 6-phosphate + L-glutamate</text>
        <dbReference type="Rhea" id="RHEA:13237"/>
        <dbReference type="ChEBI" id="CHEBI:29985"/>
        <dbReference type="ChEBI" id="CHEBI:58359"/>
        <dbReference type="ChEBI" id="CHEBI:58725"/>
        <dbReference type="ChEBI" id="CHEBI:61527"/>
        <dbReference type="EC" id="2.6.1.16"/>
    </reaction>
</comment>
<proteinExistence type="inferred from homology"/>
<feature type="domain" description="SIS" evidence="12">
    <location>
        <begin position="465"/>
        <end position="606"/>
    </location>
</feature>
<accession>A0A2H0UML6</accession>
<dbReference type="NCBIfam" id="TIGR01135">
    <property type="entry name" value="glmS"/>
    <property type="match status" value="1"/>
</dbReference>
<dbReference type="AlphaFoldDB" id="A0A2H0UML6"/>
<evidence type="ECO:0000313" key="13">
    <source>
        <dbReference type="EMBL" id="PIR87633.1"/>
    </source>
</evidence>
<dbReference type="GO" id="GO:0006047">
    <property type="term" value="P:UDP-N-acetylglucosamine metabolic process"/>
    <property type="evidence" value="ECO:0007669"/>
    <property type="project" value="TreeGrafter"/>
</dbReference>
<dbReference type="CDD" id="cd05009">
    <property type="entry name" value="SIS_GlmS_GlmD_2"/>
    <property type="match status" value="1"/>
</dbReference>
<evidence type="ECO:0000259" key="11">
    <source>
        <dbReference type="PROSITE" id="PS51278"/>
    </source>
</evidence>
<feature type="domain" description="Glutamine amidotransferase type-2" evidence="11">
    <location>
        <begin position="2"/>
        <end position="220"/>
    </location>
</feature>
<evidence type="ECO:0000256" key="10">
    <source>
        <dbReference type="HAMAP-Rule" id="MF_00164"/>
    </source>
</evidence>
<evidence type="ECO:0000256" key="8">
    <source>
        <dbReference type="ARBA" id="ARBA00022737"/>
    </source>
</evidence>
<dbReference type="GO" id="GO:0097367">
    <property type="term" value="F:carbohydrate derivative binding"/>
    <property type="evidence" value="ECO:0007669"/>
    <property type="project" value="InterPro"/>
</dbReference>
<dbReference type="EC" id="2.6.1.16" evidence="3 10"/>
<keyword evidence="5 10" id="KW-0963">Cytoplasm</keyword>
<dbReference type="InterPro" id="IPR035466">
    <property type="entry name" value="GlmS/AgaS_SIS"/>
</dbReference>
<dbReference type="SUPFAM" id="SSF53697">
    <property type="entry name" value="SIS domain"/>
    <property type="match status" value="1"/>
</dbReference>
<comment type="subcellular location">
    <subcellularLocation>
        <location evidence="2 10">Cytoplasm</location>
    </subcellularLocation>
</comment>
<evidence type="ECO:0000256" key="7">
    <source>
        <dbReference type="ARBA" id="ARBA00022679"/>
    </source>
</evidence>
<dbReference type="SUPFAM" id="SSF56235">
    <property type="entry name" value="N-terminal nucleophile aminohydrolases (Ntn hydrolases)"/>
    <property type="match status" value="1"/>
</dbReference>
<dbReference type="CDD" id="cd00714">
    <property type="entry name" value="GFAT"/>
    <property type="match status" value="1"/>
</dbReference>
<reference evidence="14" key="1">
    <citation type="submission" date="2017-09" db="EMBL/GenBank/DDBJ databases">
        <title>Depth-based differentiation of microbial function through sediment-hosted aquifers and enrichment of novel symbionts in the deep terrestrial subsurface.</title>
        <authorList>
            <person name="Probst A.J."/>
            <person name="Ladd B."/>
            <person name="Jarett J.K."/>
            <person name="Geller-Mcgrath D.E."/>
            <person name="Sieber C.M.K."/>
            <person name="Emerson J.B."/>
            <person name="Anantharaman K."/>
            <person name="Thomas B.C."/>
            <person name="Malmstrom R."/>
            <person name="Stieglmeier M."/>
            <person name="Klingl A."/>
            <person name="Woyke T."/>
            <person name="Ryan C.M."/>
            <person name="Banfield J.F."/>
        </authorList>
    </citation>
    <scope>NUCLEOTIDE SEQUENCE [LARGE SCALE GENOMIC DNA]</scope>
</reference>
<sequence length="616" mass="67760">MCGIIGYIGQKEAVPILVNGLKKLEYRGYDSAGIAALGEKGVYNKKTVGRVSQLEKALLENNWHDSHLGIAHTRWATHGQPSEANAHPHADCQNKIWVVHNGIVENYQELKSFLVEKGHVFRSETDTEVLAHLIEEESKTHEHLFDSVRHALQKVRGTYGIAVITAEEPDKIIAARNSSPLILGVGDGENLVASDAAAVIGLTKQVIYLEDGEIAEVTARGFRVENIEFGLNGAEKKEKHLETIEWDEEKIEKNGHPHFMHKEIFEAPETIINSTRGRIVLDEGLAKLGGIESVKEELRQIKRIVITACGTASYAGLIGEYMLEEYAGIPTEVDVGSELRYRKPVFDENTLLLAISQSGETADTLAAIKEAKEKGATTMGIVNVVGSSIARETGVGVYNHAGPEISVASTKAFISQLTVLSLLTIFLGRQRDMSLTTGKRIGEELQRLPELINSLLAQESAIKNIAKKYKDVTDFLCLGRKYNFPIALEAALKLKEICYIHGEGIPAGEIKHGPIALIQPNFPTLLIAPQDSMYEKMHSTIEEIKARSGPIVAITTEGNTELDSYSQDVIYIPKTLEMLTPILAVIPIYLLTYHISILRGNDVDKPRNLAKSVTVE</sequence>
<dbReference type="NCBIfam" id="NF001484">
    <property type="entry name" value="PRK00331.1"/>
    <property type="match status" value="1"/>
</dbReference>